<reference evidence="1 2" key="1">
    <citation type="journal article" date="2019" name="Sci. Rep.">
        <title>Orb-weaving spider Araneus ventricosus genome elucidates the spidroin gene catalogue.</title>
        <authorList>
            <person name="Kono N."/>
            <person name="Nakamura H."/>
            <person name="Ohtoshi R."/>
            <person name="Moran D.A.P."/>
            <person name="Shinohara A."/>
            <person name="Yoshida Y."/>
            <person name="Fujiwara M."/>
            <person name="Mori M."/>
            <person name="Tomita M."/>
            <person name="Arakawa K."/>
        </authorList>
    </citation>
    <scope>NUCLEOTIDE SEQUENCE [LARGE SCALE GENOMIC DNA]</scope>
</reference>
<sequence length="125" mass="14350">MFKNVTKFDLLTVLQEIGETANESLKVADLRDILLKSKEYLKGEEFIADFLATTVAHQKEEEEIRLHLTQQTESNNATLSVEYILSSDKLLKAVQTLSIPVPKKNETWNLFFVSIERAFKHKNVP</sequence>
<name>A0A4Y2LES0_ARAVE</name>
<evidence type="ECO:0000313" key="1">
    <source>
        <dbReference type="EMBL" id="GBN12433.1"/>
    </source>
</evidence>
<proteinExistence type="predicted"/>
<accession>A0A4Y2LES0</accession>
<protein>
    <submittedName>
        <fullName evidence="1">Uncharacterized protein</fullName>
    </submittedName>
</protein>
<keyword evidence="2" id="KW-1185">Reference proteome</keyword>
<comment type="caution">
    <text evidence="1">The sequence shown here is derived from an EMBL/GenBank/DDBJ whole genome shotgun (WGS) entry which is preliminary data.</text>
</comment>
<dbReference type="Proteomes" id="UP000499080">
    <property type="component" value="Unassembled WGS sequence"/>
</dbReference>
<evidence type="ECO:0000313" key="2">
    <source>
        <dbReference type="Proteomes" id="UP000499080"/>
    </source>
</evidence>
<dbReference type="AlphaFoldDB" id="A0A4Y2LES0"/>
<gene>
    <name evidence="1" type="ORF">AVEN_101833_1</name>
</gene>
<organism evidence="1 2">
    <name type="scientific">Araneus ventricosus</name>
    <name type="common">Orbweaver spider</name>
    <name type="synonym">Epeira ventricosa</name>
    <dbReference type="NCBI Taxonomy" id="182803"/>
    <lineage>
        <taxon>Eukaryota</taxon>
        <taxon>Metazoa</taxon>
        <taxon>Ecdysozoa</taxon>
        <taxon>Arthropoda</taxon>
        <taxon>Chelicerata</taxon>
        <taxon>Arachnida</taxon>
        <taxon>Araneae</taxon>
        <taxon>Araneomorphae</taxon>
        <taxon>Entelegynae</taxon>
        <taxon>Araneoidea</taxon>
        <taxon>Araneidae</taxon>
        <taxon>Araneus</taxon>
    </lineage>
</organism>
<dbReference type="EMBL" id="BGPR01005680">
    <property type="protein sequence ID" value="GBN12433.1"/>
    <property type="molecule type" value="Genomic_DNA"/>
</dbReference>